<keyword evidence="3" id="KW-1185">Reference proteome</keyword>
<dbReference type="PIRSF" id="PIRSF000897">
    <property type="entry name" value="Acid_Ptase_ClsA"/>
    <property type="match status" value="1"/>
</dbReference>
<dbReference type="Pfam" id="PF01569">
    <property type="entry name" value="PAP2"/>
    <property type="match status" value="1"/>
</dbReference>
<dbReference type="CDD" id="cd03397">
    <property type="entry name" value="PAP2_acid_phosphatase"/>
    <property type="match status" value="1"/>
</dbReference>
<dbReference type="GO" id="GO:0030288">
    <property type="term" value="C:outer membrane-bounded periplasmic space"/>
    <property type="evidence" value="ECO:0007669"/>
    <property type="project" value="InterPro"/>
</dbReference>
<dbReference type="STRING" id="320497.A0U93_13760"/>
<organism evidence="2 3">
    <name type="scientific">Neoasaia chiangmaiensis</name>
    <dbReference type="NCBI Taxonomy" id="320497"/>
    <lineage>
        <taxon>Bacteria</taxon>
        <taxon>Pseudomonadati</taxon>
        <taxon>Pseudomonadota</taxon>
        <taxon>Alphaproteobacteria</taxon>
        <taxon>Acetobacterales</taxon>
        <taxon>Acetobacteraceae</taxon>
        <taxon>Neoasaia</taxon>
    </lineage>
</organism>
<dbReference type="InterPro" id="IPR001011">
    <property type="entry name" value="Acid_Pase_classA_bac"/>
</dbReference>
<evidence type="ECO:0000313" key="3">
    <source>
        <dbReference type="Proteomes" id="UP000188604"/>
    </source>
</evidence>
<name>A0A1U9KUL7_9PROT</name>
<gene>
    <name evidence="2" type="ORF">A0U93_13760</name>
</gene>
<dbReference type="PRINTS" id="PR00483">
    <property type="entry name" value="BACPHPHTASE"/>
</dbReference>
<dbReference type="SUPFAM" id="SSF48317">
    <property type="entry name" value="Acid phosphatase/Vanadium-dependent haloperoxidase"/>
    <property type="match status" value="1"/>
</dbReference>
<comment type="catalytic activity">
    <reaction evidence="1">
        <text>a phosphate monoester + H2O = an alcohol + phosphate</text>
        <dbReference type="Rhea" id="RHEA:15017"/>
        <dbReference type="ChEBI" id="CHEBI:15377"/>
        <dbReference type="ChEBI" id="CHEBI:30879"/>
        <dbReference type="ChEBI" id="CHEBI:43474"/>
        <dbReference type="ChEBI" id="CHEBI:67140"/>
        <dbReference type="EC" id="3.1.3.2"/>
    </reaction>
</comment>
<dbReference type="KEGG" id="nch:A0U93_13760"/>
<comment type="similarity">
    <text evidence="1">Belongs to the class A bacterial acid phosphatase family.</text>
</comment>
<proteinExistence type="inferred from homology"/>
<evidence type="ECO:0000256" key="1">
    <source>
        <dbReference type="PIRNR" id="PIRNR000897"/>
    </source>
</evidence>
<dbReference type="InterPro" id="IPR000326">
    <property type="entry name" value="PAP2/HPO"/>
</dbReference>
<dbReference type="Proteomes" id="UP000188604">
    <property type="component" value="Chromosome"/>
</dbReference>
<dbReference type="EMBL" id="CP014691">
    <property type="protein sequence ID" value="AQS89546.1"/>
    <property type="molecule type" value="Genomic_DNA"/>
</dbReference>
<sequence length="250" mass="27159">MRLLFTFPFLAAALPLAAWAAPALPDGRIILPPPPAAHSTAQHEDDAVFQETRHLAGSARWRTALNDADLHPQHLLADFSCAAGVTLDANRLPRLTALIAHLQPAIEQSVTDEKQYWKRKRPFVGNDLPICTDDRAHLGDSPAYPSGHTTHGWIVASILAEIMPDRATEILHRGRVFGESRIVCGVHWKSDVQAGWINGGAMFAALQADSQFQADLLAARQEVAALRARPQVPDAARCAADSQTASQPIE</sequence>
<protein>
    <recommendedName>
        <fullName evidence="1">Acid phosphatase</fullName>
        <ecNumber evidence="1">3.1.3.2</ecNumber>
    </recommendedName>
</protein>
<dbReference type="AlphaFoldDB" id="A0A1U9KUL7"/>
<accession>A0A1U9KUL7</accession>
<keyword evidence="1" id="KW-0378">Hydrolase</keyword>
<evidence type="ECO:0000313" key="2">
    <source>
        <dbReference type="EMBL" id="AQS89546.1"/>
    </source>
</evidence>
<dbReference type="EC" id="3.1.3.2" evidence="1"/>
<dbReference type="Gene3D" id="1.20.144.10">
    <property type="entry name" value="Phosphatidic acid phosphatase type 2/haloperoxidase"/>
    <property type="match status" value="1"/>
</dbReference>
<dbReference type="SMART" id="SM00014">
    <property type="entry name" value="acidPPc"/>
    <property type="match status" value="1"/>
</dbReference>
<reference evidence="2 3" key="1">
    <citation type="submission" date="2016-03" db="EMBL/GenBank/DDBJ databases">
        <title>Acetic acid bacteria sequencing.</title>
        <authorList>
            <person name="Brandt J."/>
            <person name="Jakob F."/>
            <person name="Vogel R.F."/>
        </authorList>
    </citation>
    <scope>NUCLEOTIDE SEQUENCE [LARGE SCALE GENOMIC DNA]</scope>
    <source>
        <strain evidence="2 3">NBRC 101099</strain>
    </source>
</reference>
<dbReference type="GO" id="GO:0003993">
    <property type="term" value="F:acid phosphatase activity"/>
    <property type="evidence" value="ECO:0007669"/>
    <property type="project" value="UniProtKB-EC"/>
</dbReference>
<dbReference type="InterPro" id="IPR036938">
    <property type="entry name" value="PAP2/HPO_sf"/>
</dbReference>